<keyword evidence="5 9" id="KW-0732">Signal</keyword>
<dbReference type="FunFam" id="2.30.180.10:FF:000002">
    <property type="entry name" value="periostin isoform X1"/>
    <property type="match status" value="1"/>
</dbReference>
<protein>
    <submittedName>
        <fullName evidence="12">Periostin-like</fullName>
    </submittedName>
</protein>
<feature type="domain" description="FAS1" evidence="10">
    <location>
        <begin position="496"/>
        <end position="625"/>
    </location>
</feature>
<evidence type="ECO:0000256" key="1">
    <source>
        <dbReference type="ARBA" id="ARBA00004498"/>
    </source>
</evidence>
<keyword evidence="2" id="KW-0301">Gamma-carboxyglutamic acid</keyword>
<dbReference type="PROSITE" id="PS50213">
    <property type="entry name" value="FAS1"/>
    <property type="match status" value="4"/>
</dbReference>
<evidence type="ECO:0000256" key="3">
    <source>
        <dbReference type="ARBA" id="ARBA00022525"/>
    </source>
</evidence>
<dbReference type="PANTHER" id="PTHR10900:SF12">
    <property type="entry name" value="PERIOSTIN"/>
    <property type="match status" value="1"/>
</dbReference>
<evidence type="ECO:0000256" key="5">
    <source>
        <dbReference type="ARBA" id="ARBA00022729"/>
    </source>
</evidence>
<evidence type="ECO:0000256" key="6">
    <source>
        <dbReference type="ARBA" id="ARBA00022737"/>
    </source>
</evidence>
<dbReference type="Gene3D" id="2.30.180.10">
    <property type="entry name" value="FAS1 domain"/>
    <property type="match status" value="4"/>
</dbReference>
<evidence type="ECO:0000259" key="11">
    <source>
        <dbReference type="PROSITE" id="PS51041"/>
    </source>
</evidence>
<dbReference type="Ensembl" id="ENSSRHT00000049029.1">
    <property type="protein sequence ID" value="ENSSRHP00000047695.1"/>
    <property type="gene ID" value="ENSSRHG00000021580.1"/>
</dbReference>
<dbReference type="PIRSF" id="PIRSF016553">
    <property type="entry name" value="BIGH3_OSF2"/>
    <property type="match status" value="1"/>
</dbReference>
<dbReference type="InterPro" id="IPR036378">
    <property type="entry name" value="FAS1_dom_sf"/>
</dbReference>
<evidence type="ECO:0000256" key="2">
    <source>
        <dbReference type="ARBA" id="ARBA00022479"/>
    </source>
</evidence>
<feature type="signal peptide" evidence="9">
    <location>
        <begin position="1"/>
        <end position="22"/>
    </location>
</feature>
<feature type="domain" description="FAS1" evidence="10">
    <location>
        <begin position="371"/>
        <end position="492"/>
    </location>
</feature>
<reference evidence="12" key="2">
    <citation type="submission" date="2025-09" db="UniProtKB">
        <authorList>
            <consortium name="Ensembl"/>
        </authorList>
    </citation>
    <scope>IDENTIFICATION</scope>
</reference>
<name>A0A673J801_9TELE</name>
<dbReference type="PROSITE" id="PS51041">
    <property type="entry name" value="EMI"/>
    <property type="match status" value="1"/>
</dbReference>
<dbReference type="InterPro" id="IPR050904">
    <property type="entry name" value="Adhesion/Biosynth-related"/>
</dbReference>
<proteinExistence type="predicted"/>
<keyword evidence="13" id="KW-1185">Reference proteome</keyword>
<evidence type="ECO:0000256" key="9">
    <source>
        <dbReference type="SAM" id="SignalP"/>
    </source>
</evidence>
<evidence type="ECO:0000259" key="10">
    <source>
        <dbReference type="PROSITE" id="PS50213"/>
    </source>
</evidence>
<evidence type="ECO:0000256" key="4">
    <source>
        <dbReference type="ARBA" id="ARBA00022530"/>
    </source>
</evidence>
<keyword evidence="4" id="KW-0272">Extracellular matrix</keyword>
<dbReference type="Proteomes" id="UP000472270">
    <property type="component" value="Unassembled WGS sequence"/>
</dbReference>
<feature type="domain" description="EMI" evidence="11">
    <location>
        <begin position="40"/>
        <end position="94"/>
    </location>
</feature>
<keyword evidence="8" id="KW-1015">Disulfide bond</keyword>
<feature type="domain" description="FAS1" evidence="10">
    <location>
        <begin position="100"/>
        <end position="230"/>
    </location>
</feature>
<dbReference type="PANTHER" id="PTHR10900">
    <property type="entry name" value="PERIOSTIN-RELATED"/>
    <property type="match status" value="1"/>
</dbReference>
<dbReference type="Pfam" id="PF02469">
    <property type="entry name" value="Fasciclin"/>
    <property type="match status" value="4"/>
</dbReference>
<dbReference type="SUPFAM" id="SSF82153">
    <property type="entry name" value="FAS1 domain"/>
    <property type="match status" value="4"/>
</dbReference>
<comment type="subcellular location">
    <subcellularLocation>
        <location evidence="1">Secreted</location>
        <location evidence="1">Extracellular space</location>
        <location evidence="1">Extracellular matrix</location>
    </subcellularLocation>
</comment>
<dbReference type="GO" id="GO:0031012">
    <property type="term" value="C:extracellular matrix"/>
    <property type="evidence" value="ECO:0007669"/>
    <property type="project" value="TreeGrafter"/>
</dbReference>
<dbReference type="GO" id="GO:0005615">
    <property type="term" value="C:extracellular space"/>
    <property type="evidence" value="ECO:0007669"/>
    <property type="project" value="TreeGrafter"/>
</dbReference>
<feature type="domain" description="FAS1" evidence="10">
    <location>
        <begin position="234"/>
        <end position="365"/>
    </location>
</feature>
<reference evidence="12" key="1">
    <citation type="submission" date="2025-08" db="UniProtKB">
        <authorList>
            <consortium name="Ensembl"/>
        </authorList>
    </citation>
    <scope>IDENTIFICATION</scope>
</reference>
<keyword evidence="3" id="KW-0964">Secreted</keyword>
<evidence type="ECO:0000256" key="8">
    <source>
        <dbReference type="ARBA" id="ARBA00023157"/>
    </source>
</evidence>
<keyword evidence="7" id="KW-0130">Cell adhesion</keyword>
<organism evidence="12 13">
    <name type="scientific">Sinocyclocheilus rhinocerous</name>
    <dbReference type="NCBI Taxonomy" id="307959"/>
    <lineage>
        <taxon>Eukaryota</taxon>
        <taxon>Metazoa</taxon>
        <taxon>Chordata</taxon>
        <taxon>Craniata</taxon>
        <taxon>Vertebrata</taxon>
        <taxon>Euteleostomi</taxon>
        <taxon>Actinopterygii</taxon>
        <taxon>Neopterygii</taxon>
        <taxon>Teleostei</taxon>
        <taxon>Ostariophysi</taxon>
        <taxon>Cypriniformes</taxon>
        <taxon>Cyprinidae</taxon>
        <taxon>Cyprininae</taxon>
        <taxon>Sinocyclocheilus</taxon>
    </lineage>
</organism>
<dbReference type="GO" id="GO:0007155">
    <property type="term" value="P:cell adhesion"/>
    <property type="evidence" value="ECO:0007669"/>
    <property type="project" value="UniProtKB-KW"/>
</dbReference>
<dbReference type="GO" id="GO:0050839">
    <property type="term" value="F:cell adhesion molecule binding"/>
    <property type="evidence" value="ECO:0007669"/>
    <property type="project" value="TreeGrafter"/>
</dbReference>
<evidence type="ECO:0000313" key="12">
    <source>
        <dbReference type="Ensembl" id="ENSSRHP00000047695.1"/>
    </source>
</evidence>
<dbReference type="FunFam" id="2.30.180.10:FF:000001">
    <property type="entry name" value="periostin isoform X1"/>
    <property type="match status" value="1"/>
</dbReference>
<sequence>MKLLFAAAFALFVLSAFDQADSSAYDKIVAHSRIRAKKEGPNVCALQQVVGTKKKYFSTCRNWYQGAICGKKATVLYECCPGYMKLEGMRGCPAVAPIDNVYGTLGLVKATKTQDYSALSKLQEEIEGAGSYTFFAPSNDAWDLLDPEVRNALVSNVNIELYNALHYHMVNKRLLTKDLKNGMTATSMYNDLNLLINHYSNGVVTVNCARIIHGNQVATNGVVHVIDRVIKAVGNSIQDVIEVDDDLSTLSTVATASGLIEKLGQPGHFTLFAPTNDAFDKLDREVLDRLMEDKNSLQALLNYHLLNSIQCSEAIMAGTSYETLEGSNIEIGCDGDSLTVNGIKMVLKKDIVTTNGVIHLIDQVLMPNSAKQVMELVGQSQGTFSDMLTELGLSAAMRPQAEYTLLAPVNAAFNDEVMSMDQSFLKIILENHILKNKIVLSQLYNGQRLETLAGKFLRVFIYRTAVCIENACLIRGSKEGSNGALHLMKTLITPAESSMYQLLVKNGAFKIFLSLTEAAGLTDLLKQEGDFTLFAPTDEAFAGLSERDLSLLKSDVNALRAILLYHFSNGIFIGEGLETGVTNLLKTLQGSNLKANESMQVNTVKVPDSDLMATNGVIHFVRTLLYPEDIPVGSQDLLSLLRRIIRYIQIKVLHCNMLIQNHVISMNTVFLISAVQREPTMTKVTRVIEGDPRITKVTRVIEGQPSITKVTRVIEGDPSITKVTRVIEGKHHLTHP</sequence>
<dbReference type="InterPro" id="IPR011489">
    <property type="entry name" value="EMI_domain"/>
</dbReference>
<dbReference type="AlphaFoldDB" id="A0A673J801"/>
<dbReference type="GO" id="GO:0030198">
    <property type="term" value="P:extracellular matrix organization"/>
    <property type="evidence" value="ECO:0007669"/>
    <property type="project" value="TreeGrafter"/>
</dbReference>
<evidence type="ECO:0000256" key="7">
    <source>
        <dbReference type="ARBA" id="ARBA00022889"/>
    </source>
</evidence>
<dbReference type="InterPro" id="IPR016666">
    <property type="entry name" value="TGFBI/POSTN"/>
</dbReference>
<evidence type="ECO:0000313" key="13">
    <source>
        <dbReference type="Proteomes" id="UP000472270"/>
    </source>
</evidence>
<keyword evidence="6" id="KW-0677">Repeat</keyword>
<dbReference type="SMART" id="SM00554">
    <property type="entry name" value="FAS1"/>
    <property type="match status" value="4"/>
</dbReference>
<dbReference type="FunFam" id="2.30.180.10:FF:000003">
    <property type="entry name" value="periostin isoform X1"/>
    <property type="match status" value="1"/>
</dbReference>
<dbReference type="FunFam" id="2.30.180.10:FF:000032">
    <property type="entry name" value="Fasciclin domain-containing protein, putative"/>
    <property type="match status" value="1"/>
</dbReference>
<dbReference type="InterPro" id="IPR000782">
    <property type="entry name" value="FAS1_domain"/>
</dbReference>
<gene>
    <name evidence="12" type="primary">LOC107730854</name>
</gene>
<feature type="chain" id="PRO_5025335678" evidence="9">
    <location>
        <begin position="23"/>
        <end position="736"/>
    </location>
</feature>
<accession>A0A673J801</accession>